<dbReference type="Gene3D" id="2.40.160.180">
    <property type="entry name" value="Carbohydrate-selective porin OprB"/>
    <property type="match status" value="1"/>
</dbReference>
<dbReference type="Pfam" id="PF13505">
    <property type="entry name" value="OMP_b-brl"/>
    <property type="match status" value="1"/>
</dbReference>
<dbReference type="SUPFAM" id="SSF56925">
    <property type="entry name" value="OMPA-like"/>
    <property type="match status" value="1"/>
</dbReference>
<name>A0ABS5GGE6_9BRAD</name>
<evidence type="ECO:0000256" key="5">
    <source>
        <dbReference type="ARBA" id="ARBA00023237"/>
    </source>
</evidence>
<dbReference type="InterPro" id="IPR051692">
    <property type="entry name" value="OMP-like"/>
</dbReference>
<gene>
    <name evidence="9" type="ORF">JQ619_32145</name>
</gene>
<protein>
    <submittedName>
        <fullName evidence="9">Carbohydrate porin</fullName>
    </submittedName>
</protein>
<comment type="caution">
    <text evidence="9">The sequence shown here is derived from an EMBL/GenBank/DDBJ whole genome shotgun (WGS) entry which is preliminary data.</text>
</comment>
<sequence>MSSKVSNDITANHKISRPLAVFREIIAETVAVGIALGALSCGDRAAAADAPALPAKAPVVPPYYDWSGWYGGVNLAYGWGSAKSNPSLPPFKSSVGSLFGGLQLGYNRELPSRVVLGVETDLSFPNYLDFDDIIWSGVNANGRVTEKVDYYGSLRGRIGYAPARWLIYATAGLAYSQGRLTEDPFDPATQKKIGFRAGWVAGAGVEAPVDGNWTARIEYLYSNFGSLNVMLPSGTSYGSTFDLHTVRLGLNRKLGGSAKEPSGAGDTITSPIYWEMQGQSTYIQQGYPAFRSPYYSTNSFTPGAQSRETWSNSLFLGVKLWDGGEFYYNPELIQGYGLNATFGAAGFPNGEAQKSNFSYPHYITSRLYLRQTFGLGGEQETVQSDYGQMAGKRDVSRLTFQIGKFAVHDMFDNNTYAQDPRTQFLNWSIWAAGAFDYPGDMVGLTYGAAAELNQQAWAVRAGYFLVVVHPNTNDFDMELGKRGGYVGEFETRYEVLSRPGKLRVIGWMHDTLSGGYRDALNLAAATPGLDLTTAIDLTQQGRIKYGYVFNVEQAVTDDIGVFGRWSWNNGKNQISAFTDIDSSLSGGVSIKGTSWGRPEDTVGLAGAVNEISKDHRDFLAAGGMGILVGDGRLNYRPERILETYYTVKVAKDATFTFDYQFLQNPAYNADRGPVSVLSGRVHAQF</sequence>
<evidence type="ECO:0000313" key="9">
    <source>
        <dbReference type="EMBL" id="MBR1140418.1"/>
    </source>
</evidence>
<keyword evidence="3" id="KW-0732">Signal</keyword>
<keyword evidence="5" id="KW-0998">Cell outer membrane</keyword>
<dbReference type="InterPro" id="IPR027385">
    <property type="entry name" value="Beta-barrel_OMP"/>
</dbReference>
<evidence type="ECO:0000256" key="4">
    <source>
        <dbReference type="ARBA" id="ARBA00023136"/>
    </source>
</evidence>
<dbReference type="Pfam" id="PF04966">
    <property type="entry name" value="OprB"/>
    <property type="match status" value="1"/>
</dbReference>
<dbReference type="PANTHER" id="PTHR34001">
    <property type="entry name" value="BLL7405 PROTEIN"/>
    <property type="match status" value="1"/>
</dbReference>
<evidence type="ECO:0000256" key="3">
    <source>
        <dbReference type="ARBA" id="ARBA00022729"/>
    </source>
</evidence>
<dbReference type="Proteomes" id="UP001314635">
    <property type="component" value="Unassembled WGS sequence"/>
</dbReference>
<dbReference type="InterPro" id="IPR011250">
    <property type="entry name" value="OMP/PagP_B-barrel"/>
</dbReference>
<evidence type="ECO:0000256" key="6">
    <source>
        <dbReference type="ARBA" id="ARBA00038306"/>
    </source>
</evidence>
<dbReference type="InterPro" id="IPR007049">
    <property type="entry name" value="Carb-sel_porin_OprB"/>
</dbReference>
<evidence type="ECO:0000259" key="8">
    <source>
        <dbReference type="Pfam" id="PF13505"/>
    </source>
</evidence>
<comment type="subcellular location">
    <subcellularLocation>
        <location evidence="1">Cell outer membrane</location>
    </subcellularLocation>
</comment>
<keyword evidence="4" id="KW-0472">Membrane</keyword>
<dbReference type="PANTHER" id="PTHR34001:SF3">
    <property type="entry name" value="BLL7405 PROTEIN"/>
    <property type="match status" value="1"/>
</dbReference>
<comment type="similarity">
    <text evidence="6">Belongs to the Omp25/RopB family.</text>
</comment>
<dbReference type="Gene3D" id="2.40.160.20">
    <property type="match status" value="1"/>
</dbReference>
<evidence type="ECO:0000313" key="10">
    <source>
        <dbReference type="Proteomes" id="UP001314635"/>
    </source>
</evidence>
<evidence type="ECO:0000256" key="7">
    <source>
        <dbReference type="RuleBase" id="RU363072"/>
    </source>
</evidence>
<evidence type="ECO:0000256" key="1">
    <source>
        <dbReference type="ARBA" id="ARBA00004442"/>
    </source>
</evidence>
<dbReference type="EMBL" id="JAFCLK010000040">
    <property type="protein sequence ID" value="MBR1140418.1"/>
    <property type="molecule type" value="Genomic_DNA"/>
</dbReference>
<comment type="similarity">
    <text evidence="2 7">Belongs to the OprB family.</text>
</comment>
<organism evidence="9 10">
    <name type="scientific">Bradyrhizobium denitrificans</name>
    <dbReference type="NCBI Taxonomy" id="2734912"/>
    <lineage>
        <taxon>Bacteria</taxon>
        <taxon>Pseudomonadati</taxon>
        <taxon>Pseudomonadota</taxon>
        <taxon>Alphaproteobacteria</taxon>
        <taxon>Hyphomicrobiales</taxon>
        <taxon>Nitrobacteraceae</taxon>
        <taxon>Bradyrhizobium</taxon>
    </lineage>
</organism>
<evidence type="ECO:0000256" key="2">
    <source>
        <dbReference type="ARBA" id="ARBA00008769"/>
    </source>
</evidence>
<keyword evidence="10" id="KW-1185">Reference proteome</keyword>
<dbReference type="InterPro" id="IPR038673">
    <property type="entry name" value="OprB_sf"/>
</dbReference>
<proteinExistence type="inferred from homology"/>
<reference evidence="10" key="1">
    <citation type="journal article" date="2021" name="ISME J.">
        <title>Evolutionary origin and ecological implication of a unique nif island in free-living Bradyrhizobium lineages.</title>
        <authorList>
            <person name="Tao J."/>
        </authorList>
    </citation>
    <scope>NUCLEOTIDE SEQUENCE [LARGE SCALE GENOMIC DNA]</scope>
    <source>
        <strain evidence="10">SZCCT0094</strain>
    </source>
</reference>
<feature type="domain" description="Outer membrane protein beta-barrel" evidence="8">
    <location>
        <begin position="55"/>
        <end position="251"/>
    </location>
</feature>
<accession>A0ABS5GGE6</accession>